<dbReference type="SUPFAM" id="SSF63380">
    <property type="entry name" value="Riboflavin synthase domain-like"/>
    <property type="match status" value="1"/>
</dbReference>
<dbReference type="AlphaFoldDB" id="A0A0G2GII4"/>
<dbReference type="Proteomes" id="UP000034182">
    <property type="component" value="Unassembled WGS sequence"/>
</dbReference>
<dbReference type="PRINTS" id="PR00371">
    <property type="entry name" value="FPNCR"/>
</dbReference>
<accession>A0A0G2GII4</accession>
<feature type="domain" description="Flavodoxin-like" evidence="8">
    <location>
        <begin position="5"/>
        <end position="149"/>
    </location>
</feature>
<dbReference type="InterPro" id="IPR001094">
    <property type="entry name" value="Flavdoxin-like"/>
</dbReference>
<dbReference type="Gene3D" id="2.40.30.10">
    <property type="entry name" value="Translation factors"/>
    <property type="match status" value="1"/>
</dbReference>
<keyword evidence="4" id="KW-0288">FMN</keyword>
<feature type="domain" description="FAD-binding FR-type" evidence="9">
    <location>
        <begin position="212"/>
        <end position="352"/>
    </location>
</feature>
<gene>
    <name evidence="10" type="ORF">UCDDS831_g03074</name>
</gene>
<dbReference type="GO" id="GO:0016491">
    <property type="term" value="F:oxidoreductase activity"/>
    <property type="evidence" value="ECO:0007669"/>
    <property type="project" value="UniProtKB-KW"/>
</dbReference>
<dbReference type="PANTHER" id="PTHR19384:SF10">
    <property type="entry name" value="NADPH-DEPENDENT DIFLAVIN OXIDOREDUCTASE 1"/>
    <property type="match status" value="1"/>
</dbReference>
<dbReference type="Gene3D" id="1.20.990.10">
    <property type="entry name" value="NADPH-cytochrome p450 Reductase, Chain A, domain 3"/>
    <property type="match status" value="1"/>
</dbReference>
<reference evidence="10 11" key="1">
    <citation type="submission" date="2015-03" db="EMBL/GenBank/DDBJ databases">
        <authorList>
            <person name="Morales-Cruz A."/>
            <person name="Amrine K.C."/>
            <person name="Cantu D."/>
        </authorList>
    </citation>
    <scope>NUCLEOTIDE SEQUENCE [LARGE SCALE GENOMIC DNA]</scope>
    <source>
        <strain evidence="10">DS831</strain>
    </source>
</reference>
<dbReference type="Pfam" id="PF00667">
    <property type="entry name" value="FAD_binding_1"/>
    <property type="match status" value="1"/>
</dbReference>
<dbReference type="InterPro" id="IPR008254">
    <property type="entry name" value="Flavodoxin/NO_synth"/>
</dbReference>
<evidence type="ECO:0000256" key="4">
    <source>
        <dbReference type="ARBA" id="ARBA00022643"/>
    </source>
</evidence>
<comment type="cofactor">
    <cofactor evidence="2">
        <name>FAD</name>
        <dbReference type="ChEBI" id="CHEBI:57692"/>
    </cofactor>
</comment>
<dbReference type="Pfam" id="PF00175">
    <property type="entry name" value="NAD_binding_1"/>
    <property type="match status" value="1"/>
</dbReference>
<keyword evidence="3" id="KW-0285">Flavoprotein</keyword>
<dbReference type="Gene3D" id="3.40.50.80">
    <property type="entry name" value="Nucleotide-binding domain of ferredoxin-NADP reductase (FNR) module"/>
    <property type="match status" value="1"/>
</dbReference>
<dbReference type="PROSITE" id="PS51384">
    <property type="entry name" value="FAD_FR"/>
    <property type="match status" value="1"/>
</dbReference>
<dbReference type="InterPro" id="IPR017927">
    <property type="entry name" value="FAD-bd_FR_type"/>
</dbReference>
<dbReference type="GO" id="GO:0005829">
    <property type="term" value="C:cytosol"/>
    <property type="evidence" value="ECO:0007669"/>
    <property type="project" value="TreeGrafter"/>
</dbReference>
<keyword evidence="7" id="KW-0560">Oxidoreductase</keyword>
<dbReference type="GO" id="GO:0050660">
    <property type="term" value="F:flavin adenine dinucleotide binding"/>
    <property type="evidence" value="ECO:0007669"/>
    <property type="project" value="TreeGrafter"/>
</dbReference>
<dbReference type="PRINTS" id="PR00369">
    <property type="entry name" value="FLAVODOXIN"/>
</dbReference>
<comment type="cofactor">
    <cofactor evidence="1">
        <name>FMN</name>
        <dbReference type="ChEBI" id="CHEBI:58210"/>
    </cofactor>
</comment>
<dbReference type="EMBL" id="LAQI01000068">
    <property type="protein sequence ID" value="KKY23343.1"/>
    <property type="molecule type" value="Genomic_DNA"/>
</dbReference>
<keyword evidence="5" id="KW-0274">FAD</keyword>
<proteinExistence type="predicted"/>
<dbReference type="PANTHER" id="PTHR19384">
    <property type="entry name" value="NITRIC OXIDE SYNTHASE-RELATED"/>
    <property type="match status" value="1"/>
</dbReference>
<dbReference type="PROSITE" id="PS50902">
    <property type="entry name" value="FLAVODOXIN_LIKE"/>
    <property type="match status" value="1"/>
</dbReference>
<evidence type="ECO:0000256" key="1">
    <source>
        <dbReference type="ARBA" id="ARBA00001917"/>
    </source>
</evidence>
<evidence type="ECO:0000256" key="7">
    <source>
        <dbReference type="ARBA" id="ARBA00023002"/>
    </source>
</evidence>
<evidence type="ECO:0000256" key="6">
    <source>
        <dbReference type="ARBA" id="ARBA00022857"/>
    </source>
</evidence>
<evidence type="ECO:0000313" key="10">
    <source>
        <dbReference type="EMBL" id="KKY23343.1"/>
    </source>
</evidence>
<dbReference type="GO" id="GO:0010181">
    <property type="term" value="F:FMN binding"/>
    <property type="evidence" value="ECO:0007669"/>
    <property type="project" value="InterPro"/>
</dbReference>
<evidence type="ECO:0000259" key="9">
    <source>
        <dbReference type="PROSITE" id="PS51384"/>
    </source>
</evidence>
<dbReference type="InterPro" id="IPR017938">
    <property type="entry name" value="Riboflavin_synthase-like_b-brl"/>
</dbReference>
<protein>
    <submittedName>
        <fullName evidence="10">Putative nadph-dependent fmn fad containing</fullName>
    </submittedName>
</protein>
<dbReference type="SUPFAM" id="SSF52218">
    <property type="entry name" value="Flavoproteins"/>
    <property type="match status" value="1"/>
</dbReference>
<dbReference type="Pfam" id="PF00258">
    <property type="entry name" value="Flavodoxin_1"/>
    <property type="match status" value="1"/>
</dbReference>
<dbReference type="InterPro" id="IPR039261">
    <property type="entry name" value="FNR_nucleotide-bd"/>
</dbReference>
<dbReference type="InterPro" id="IPR003097">
    <property type="entry name" value="CysJ-like_FAD-binding"/>
</dbReference>
<keyword evidence="6" id="KW-0521">NADP</keyword>
<dbReference type="InterPro" id="IPR023173">
    <property type="entry name" value="NADPH_Cyt_P450_Rdtase_alpha"/>
</dbReference>
<dbReference type="InterPro" id="IPR029039">
    <property type="entry name" value="Flavoprotein-like_sf"/>
</dbReference>
<evidence type="ECO:0000259" key="8">
    <source>
        <dbReference type="PROSITE" id="PS50902"/>
    </source>
</evidence>
<dbReference type="Gene3D" id="3.40.50.360">
    <property type="match status" value="1"/>
</dbReference>
<name>A0A0G2GII4_9PEZI</name>
<sequence>MAHSALVTYGSETGNAEELAVQLSQLTRRLRLWTTIKPLNALTPQHLNDVSIVLIVISTTGQGDLPRNAQQFFKKLRSRKLASDFLGKCIFTSFGLGDSSYPQFNWAHRKLGNRIEQLGAQRLIEAGEADEQHPEGPGDIFEIYPKNFASDVQDFIDLQDYGSLAHAPLDLQYDWEQFDSNPPREHPLGRAPFHNTLFGLLTNHLDIMAVPRRSFFALISHFASDPDQKERLMEFARPNDPELIDDYFDYATRPRRSILEVLQEFTSVKIPYQYLLGIIPSLKPRQFSIASTDLTKANPASTDCNVTLLVAIVKYRTVIKRIRWGVCSHYLSELKPAQRLRVQLIEGAMRLSDDDLQAPSILIGPGTGVAPLRSIIQGKELLRKPDADGAAPNMDDTFLFFGNRNAAADFFFADEMRERVAKQKMHLSTAFSRDQREKIYIQDRVRENAKVIWDLLQKSARIYFNVDLQDLEDAFARQQLHDTDSVQATTTATISERTAPEPAAWPHATRDNYANLTPTDDAATLTQPEVAAAVGQTTVKPASLMGLPTELRQRILGLTLSTYSPMSPSNGDYLASLPRSRSIRLKAIRRYTPPARESFQRSHPPGRRHFSLRERRSYLALTPLYLVNRQIRSDMRHVESAWLRQHATTAPPLSLAGFAAWAAAPTPVNGILTLSLFNKPFMAAPPPRWRHVVRSLALERDHPDRYQQVLQDTRLESIGPDGLPEDNQIILGTWPCAEYMRAWRQVAMRLSLETAGGDQLTVAKRYGIEAVELVDTRRCLLTANNELVDGMGYVKESELGRLEILLLRRLGLPIGRVRNMDGGFSADDVKAASHGR</sequence>
<dbReference type="InterPro" id="IPR001433">
    <property type="entry name" value="OxRdtase_FAD/NAD-bd"/>
</dbReference>
<evidence type="ECO:0000256" key="2">
    <source>
        <dbReference type="ARBA" id="ARBA00001974"/>
    </source>
</evidence>
<reference evidence="10 11" key="2">
    <citation type="submission" date="2015-05" db="EMBL/GenBank/DDBJ databases">
        <title>Distinctive expansion of gene families associated with plant cell wall degradation and secondary metabolism in the genomes of grapevine trunk pathogens.</title>
        <authorList>
            <person name="Lawrence D.P."/>
            <person name="Travadon R."/>
            <person name="Rolshausen P.E."/>
            <person name="Baumgartner K."/>
        </authorList>
    </citation>
    <scope>NUCLEOTIDE SEQUENCE [LARGE SCALE GENOMIC DNA]</scope>
    <source>
        <strain evidence="10">DS831</strain>
    </source>
</reference>
<evidence type="ECO:0000256" key="3">
    <source>
        <dbReference type="ARBA" id="ARBA00022630"/>
    </source>
</evidence>
<dbReference type="InterPro" id="IPR001709">
    <property type="entry name" value="Flavoprot_Pyr_Nucl_cyt_Rdtase"/>
</dbReference>
<organism evidence="10 11">
    <name type="scientific">Diplodia seriata</name>
    <dbReference type="NCBI Taxonomy" id="420778"/>
    <lineage>
        <taxon>Eukaryota</taxon>
        <taxon>Fungi</taxon>
        <taxon>Dikarya</taxon>
        <taxon>Ascomycota</taxon>
        <taxon>Pezizomycotina</taxon>
        <taxon>Dothideomycetes</taxon>
        <taxon>Dothideomycetes incertae sedis</taxon>
        <taxon>Botryosphaeriales</taxon>
        <taxon>Botryosphaeriaceae</taxon>
        <taxon>Diplodia</taxon>
    </lineage>
</organism>
<comment type="caution">
    <text evidence="10">The sequence shown here is derived from an EMBL/GenBank/DDBJ whole genome shotgun (WGS) entry which is preliminary data.</text>
</comment>
<evidence type="ECO:0000313" key="11">
    <source>
        <dbReference type="Proteomes" id="UP000034182"/>
    </source>
</evidence>
<dbReference type="SUPFAM" id="SSF52343">
    <property type="entry name" value="Ferredoxin reductase-like, C-terminal NADP-linked domain"/>
    <property type="match status" value="1"/>
</dbReference>
<evidence type="ECO:0000256" key="5">
    <source>
        <dbReference type="ARBA" id="ARBA00022827"/>
    </source>
</evidence>